<sequence>MELRYLSVGRQSLPFSAGDVSLVSAEVEVSTFGMNGDGIFKGDVSLVSAEVEVSTFGMDGDGIFKGVFSGSSERDKTLKSEQTTLRFCSIYVEI</sequence>
<evidence type="ECO:0000313" key="2">
    <source>
        <dbReference type="Proteomes" id="UP001054837"/>
    </source>
</evidence>
<proteinExistence type="predicted"/>
<evidence type="ECO:0008006" key="3">
    <source>
        <dbReference type="Google" id="ProtNLM"/>
    </source>
</evidence>
<protein>
    <recommendedName>
        <fullName evidence="3">Dirigent protein</fullName>
    </recommendedName>
</protein>
<dbReference type="AlphaFoldDB" id="A0AAV4NP08"/>
<keyword evidence="2" id="KW-1185">Reference proteome</keyword>
<reference evidence="1 2" key="1">
    <citation type="submission" date="2021-06" db="EMBL/GenBank/DDBJ databases">
        <title>Caerostris darwini draft genome.</title>
        <authorList>
            <person name="Kono N."/>
            <person name="Arakawa K."/>
        </authorList>
    </citation>
    <scope>NUCLEOTIDE SEQUENCE [LARGE SCALE GENOMIC DNA]</scope>
</reference>
<dbReference type="EMBL" id="BPLQ01001851">
    <property type="protein sequence ID" value="GIX86025.1"/>
    <property type="molecule type" value="Genomic_DNA"/>
</dbReference>
<name>A0AAV4NP08_9ARAC</name>
<gene>
    <name evidence="1" type="ORF">CDAR_501211</name>
</gene>
<evidence type="ECO:0000313" key="1">
    <source>
        <dbReference type="EMBL" id="GIX86025.1"/>
    </source>
</evidence>
<organism evidence="1 2">
    <name type="scientific">Caerostris darwini</name>
    <dbReference type="NCBI Taxonomy" id="1538125"/>
    <lineage>
        <taxon>Eukaryota</taxon>
        <taxon>Metazoa</taxon>
        <taxon>Ecdysozoa</taxon>
        <taxon>Arthropoda</taxon>
        <taxon>Chelicerata</taxon>
        <taxon>Arachnida</taxon>
        <taxon>Araneae</taxon>
        <taxon>Araneomorphae</taxon>
        <taxon>Entelegynae</taxon>
        <taxon>Araneoidea</taxon>
        <taxon>Araneidae</taxon>
        <taxon>Caerostris</taxon>
    </lineage>
</organism>
<dbReference type="Proteomes" id="UP001054837">
    <property type="component" value="Unassembled WGS sequence"/>
</dbReference>
<accession>A0AAV4NP08</accession>
<comment type="caution">
    <text evidence="1">The sequence shown here is derived from an EMBL/GenBank/DDBJ whole genome shotgun (WGS) entry which is preliminary data.</text>
</comment>